<comment type="caution">
    <text evidence="1">The sequence shown here is derived from an EMBL/GenBank/DDBJ whole genome shotgun (WGS) entry which is preliminary data.</text>
</comment>
<sequence length="427" mass="49577">MTLAQVIRKFEPAVGMPWEDVPEHDRDWVYNSWAHFEFFLRWVFLPYELHGKWTPQIANQVNIYEFQKVLAYICQHELPRHGKITIEAPTGSTKTDTVAKGYILWRVVRDRRIRIGLYGHDKPKVERHMHKYAAHLEHNQALQKCFGSFWDERHVKANKWNTEVMQVRGSAGNETIRACSYGSESEGFPFDVIVMDDVQGRREAANAEQREKAWQWATEVVQNRLRADTEEPDLGVILSIGTRQNPGDIHQRAREAGDWKGFWFPAILKDAVVKDETLGHGGRYEVREDEDGRIKAMALEDNWDEPPKVLLPERRGFRYPELARERDIYPVQFARKKQNIVRDESAKLFPQAMLAAYCRADGGVDPDGRRKPLLRAWNIHEGRPKVYPVNLQRRIVSVDLAATAKISGRLDPDYTVYLLLGITGRRR</sequence>
<organism evidence="1">
    <name type="scientific">marine sediment metagenome</name>
    <dbReference type="NCBI Taxonomy" id="412755"/>
    <lineage>
        <taxon>unclassified sequences</taxon>
        <taxon>metagenomes</taxon>
        <taxon>ecological metagenomes</taxon>
    </lineage>
</organism>
<evidence type="ECO:0008006" key="2">
    <source>
        <dbReference type="Google" id="ProtNLM"/>
    </source>
</evidence>
<proteinExistence type="predicted"/>
<accession>A0A0F9J7F8</accession>
<feature type="non-terminal residue" evidence="1">
    <location>
        <position position="427"/>
    </location>
</feature>
<evidence type="ECO:0000313" key="1">
    <source>
        <dbReference type="EMBL" id="KKM65719.1"/>
    </source>
</evidence>
<name>A0A0F9J7F8_9ZZZZ</name>
<dbReference type="Gene3D" id="3.40.50.300">
    <property type="entry name" value="P-loop containing nucleotide triphosphate hydrolases"/>
    <property type="match status" value="1"/>
</dbReference>
<protein>
    <recommendedName>
        <fullName evidence="2">Terminase large subunit gp17-like C-terminal domain-containing protein</fullName>
    </recommendedName>
</protein>
<dbReference type="EMBL" id="LAZR01010676">
    <property type="protein sequence ID" value="KKM65719.1"/>
    <property type="molecule type" value="Genomic_DNA"/>
</dbReference>
<gene>
    <name evidence="1" type="ORF">LCGC14_1488490</name>
</gene>
<reference evidence="1" key="1">
    <citation type="journal article" date="2015" name="Nature">
        <title>Complex archaea that bridge the gap between prokaryotes and eukaryotes.</title>
        <authorList>
            <person name="Spang A."/>
            <person name="Saw J.H."/>
            <person name="Jorgensen S.L."/>
            <person name="Zaremba-Niedzwiedzka K."/>
            <person name="Martijn J."/>
            <person name="Lind A.E."/>
            <person name="van Eijk R."/>
            <person name="Schleper C."/>
            <person name="Guy L."/>
            <person name="Ettema T.J."/>
        </authorList>
    </citation>
    <scope>NUCLEOTIDE SEQUENCE</scope>
</reference>
<dbReference type="InterPro" id="IPR027417">
    <property type="entry name" value="P-loop_NTPase"/>
</dbReference>
<dbReference type="AlphaFoldDB" id="A0A0F9J7F8"/>